<feature type="signal peptide" evidence="3">
    <location>
        <begin position="1"/>
        <end position="36"/>
    </location>
</feature>
<dbReference type="InterPro" id="IPR041033">
    <property type="entry name" value="SpaA_PFL_dom_1"/>
</dbReference>
<evidence type="ECO:0000313" key="5">
    <source>
        <dbReference type="EMBL" id="KFI60517.1"/>
    </source>
</evidence>
<dbReference type="OrthoDB" id="9816455at2"/>
<dbReference type="eggNOG" id="COG3115">
    <property type="taxonomic scope" value="Bacteria"/>
</dbReference>
<feature type="compositionally biased region" description="Acidic residues" evidence="1">
    <location>
        <begin position="971"/>
        <end position="982"/>
    </location>
</feature>
<feature type="compositionally biased region" description="Low complexity" evidence="1">
    <location>
        <begin position="924"/>
        <end position="969"/>
    </location>
</feature>
<keyword evidence="2" id="KW-0812">Transmembrane</keyword>
<evidence type="ECO:0000256" key="1">
    <source>
        <dbReference type="SAM" id="MobiDB-lite"/>
    </source>
</evidence>
<dbReference type="PROSITE" id="PS51820">
    <property type="entry name" value="PA14"/>
    <property type="match status" value="1"/>
</dbReference>
<reference evidence="5 6" key="1">
    <citation type="submission" date="2014-03" db="EMBL/GenBank/DDBJ databases">
        <title>Genomics of Bifidobacteria.</title>
        <authorList>
            <person name="Ventura M."/>
            <person name="Milani C."/>
            <person name="Lugli G.A."/>
        </authorList>
    </citation>
    <scope>NUCLEOTIDE SEQUENCE [LARGE SCALE GENOMIC DNA]</scope>
    <source>
        <strain evidence="5 6">LMG 11586</strain>
    </source>
</reference>
<feature type="transmembrane region" description="Helical" evidence="2">
    <location>
        <begin position="994"/>
        <end position="1015"/>
    </location>
</feature>
<dbReference type="AlphaFoldDB" id="A0A087AP17"/>
<keyword evidence="3" id="KW-0732">Signal</keyword>
<dbReference type="Proteomes" id="UP000029046">
    <property type="component" value="Unassembled WGS sequence"/>
</dbReference>
<dbReference type="InterPro" id="IPR037524">
    <property type="entry name" value="PA14/GLEYA"/>
</dbReference>
<keyword evidence="2" id="KW-0472">Membrane</keyword>
<dbReference type="Pfam" id="PF17802">
    <property type="entry name" value="SpaA"/>
    <property type="match status" value="2"/>
</dbReference>
<accession>A0A087AP17</accession>
<feature type="domain" description="PA14" evidence="4">
    <location>
        <begin position="201"/>
        <end position="391"/>
    </location>
</feature>
<evidence type="ECO:0000259" key="4">
    <source>
        <dbReference type="PROSITE" id="PS51820"/>
    </source>
</evidence>
<name>A0A087AP17_9BIFI</name>
<evidence type="ECO:0000313" key="6">
    <source>
        <dbReference type="Proteomes" id="UP000029046"/>
    </source>
</evidence>
<gene>
    <name evidence="5" type="ORF">BIGA_1110</name>
</gene>
<protein>
    <recommendedName>
        <fullName evidence="4">PA14 domain-containing protein</fullName>
    </recommendedName>
</protein>
<sequence>MHVIPSRHQAGRIRYLAAVIIAIAVTLAASPLTASAADDPLAPYTVDGVTPRGTTINLFDYWLTDRGAADNIDPDNIADLGINAGHVLDFNKNASRSAAPYEANLDNVNKWTASAHPRTAIVASTLGADGYPTLSTTLGGESLAYLFSNTGGPSKQAFPGVTGLLQVDDQGYYSYNSQTNFAQFNESTNAFTLYNAGGVNTGGASPNGQFFPFNTGAQVFNVSGGALQRNGVTSVSPVINHYFGMSMATRFIQQYGGHVDESQTTPVTYNFSGDDDVWVYIDDVLVGDLGGIHNASSLEIDFATGAVTVYWDRNNNNAYDAGVDTPYQQTTLADAFAAAGSGTAQFAGPTFADDTYHTLDFYYLERGNTDSNMSLKYNLVSIPESGIRKVDQNGAALGGAQFQLFPADAQYQPIGDAVYEGTTDPNGELVFTNERGFPITLEQLDAQYDYMVLREVGAPAGYRHPGDMHLRFENGVLLSTNEWDTGAWSQAKLTATATDPIRIDNGDGTISVVDPSGGSMFAVIMKRRSMSAPVDDPANWAPVSGDALAGWQVGADNSLASIVQAVRATPYPFALGTNGAYQVEVDNLPGDVNQYYGMLANNGEDTSGAQYTVQYYYVAGSGGADGASARTIHRILTEPDAGYAGFSYAYSVRLYIANIRNGFLVAKTDTAGNPLAGATFALYRRADMVDVTDSDTSDTTGAAWTVRGPDGNGAVTLGVAPGVSPVDEATTGDDGGVAFPTAGHTLDPGDYVLVETAAPDGYVANARAVPVVVNDQGVFADAGVADDGVRVDLGVGYLVRSMVQFAADDDIDATLHDVTAALQTSATAPGESAAWRPTGETTHLRYAGDGNLQYVPDGTGYPQTLGADAGWSRLTVMQCMEHNTVNSPKQDLGGQDLSNLFTGSVIVHVADRRVDEEEPDQPDDPIGPSEPSEPSEPSGPSDPSDPSGPSDSSDPSDPSGPSRPSGPSDPSEPDGGDADSAEPPEAIADSGASVVTPIAVVAVAAAMGVILFVVVRRRRKEA</sequence>
<dbReference type="eggNOG" id="COG4932">
    <property type="taxonomic scope" value="Bacteria"/>
</dbReference>
<dbReference type="Gene3D" id="2.60.40.10">
    <property type="entry name" value="Immunoglobulins"/>
    <property type="match status" value="2"/>
</dbReference>
<dbReference type="EMBL" id="JGYX01000005">
    <property type="protein sequence ID" value="KFI60517.1"/>
    <property type="molecule type" value="Genomic_DNA"/>
</dbReference>
<organism evidence="5 6">
    <name type="scientific">Bifidobacterium pullorum subsp. gallinarum</name>
    <dbReference type="NCBI Taxonomy" id="78344"/>
    <lineage>
        <taxon>Bacteria</taxon>
        <taxon>Bacillati</taxon>
        <taxon>Actinomycetota</taxon>
        <taxon>Actinomycetes</taxon>
        <taxon>Bifidobacteriales</taxon>
        <taxon>Bifidobacteriaceae</taxon>
        <taxon>Bifidobacterium</taxon>
    </lineage>
</organism>
<feature type="chain" id="PRO_5001818549" description="PA14 domain-containing protein" evidence="3">
    <location>
        <begin position="37"/>
        <end position="1022"/>
    </location>
</feature>
<dbReference type="RefSeq" id="WP_051917151.1">
    <property type="nucleotide sequence ID" value="NZ_JGYX01000005.1"/>
</dbReference>
<dbReference type="InterPro" id="IPR013783">
    <property type="entry name" value="Ig-like_fold"/>
</dbReference>
<keyword evidence="2" id="KW-1133">Transmembrane helix</keyword>
<dbReference type="GO" id="GO:0005975">
    <property type="term" value="P:carbohydrate metabolic process"/>
    <property type="evidence" value="ECO:0007669"/>
    <property type="project" value="UniProtKB-ARBA"/>
</dbReference>
<keyword evidence="6" id="KW-1185">Reference proteome</keyword>
<comment type="caution">
    <text evidence="5">The sequence shown here is derived from an EMBL/GenBank/DDBJ whole genome shotgun (WGS) entry which is preliminary data.</text>
</comment>
<feature type="region of interest" description="Disordered" evidence="1">
    <location>
        <begin position="912"/>
        <end position="989"/>
    </location>
</feature>
<evidence type="ECO:0000256" key="2">
    <source>
        <dbReference type="SAM" id="Phobius"/>
    </source>
</evidence>
<evidence type="ECO:0000256" key="3">
    <source>
        <dbReference type="SAM" id="SignalP"/>
    </source>
</evidence>
<proteinExistence type="predicted"/>